<feature type="domain" description="UspA" evidence="2">
    <location>
        <begin position="6"/>
        <end position="147"/>
    </location>
</feature>
<dbReference type="CDD" id="cd00293">
    <property type="entry name" value="USP-like"/>
    <property type="match status" value="1"/>
</dbReference>
<evidence type="ECO:0000256" key="1">
    <source>
        <dbReference type="ARBA" id="ARBA00008791"/>
    </source>
</evidence>
<keyword evidence="4" id="KW-1185">Reference proteome</keyword>
<dbReference type="Proteomes" id="UP001628078">
    <property type="component" value="Unassembled WGS sequence"/>
</dbReference>
<evidence type="ECO:0000313" key="3">
    <source>
        <dbReference type="EMBL" id="GKT05464.1"/>
    </source>
</evidence>
<dbReference type="Gene3D" id="3.40.50.620">
    <property type="entry name" value="HUPs"/>
    <property type="match status" value="1"/>
</dbReference>
<dbReference type="EMBL" id="BQXO01000002">
    <property type="protein sequence ID" value="GKT05464.1"/>
    <property type="molecule type" value="Genomic_DNA"/>
</dbReference>
<evidence type="ECO:0000313" key="4">
    <source>
        <dbReference type="Proteomes" id="UP001628078"/>
    </source>
</evidence>
<accession>A0ABQ5JPH7</accession>
<dbReference type="PRINTS" id="PR01438">
    <property type="entry name" value="UNVRSLSTRESS"/>
</dbReference>
<comment type="similarity">
    <text evidence="1">Belongs to the universal stress protein A family.</text>
</comment>
<gene>
    <name evidence="3" type="primary">uspA2_1</name>
    <name evidence="3" type="ORF">JCM31185_07530</name>
</gene>
<comment type="caution">
    <text evidence="3">The sequence shown here is derived from an EMBL/GenBank/DDBJ whole genome shotgun (WGS) entry which is preliminary data.</text>
</comment>
<dbReference type="Pfam" id="PF00582">
    <property type="entry name" value="Usp"/>
    <property type="match status" value="1"/>
</dbReference>
<dbReference type="InterPro" id="IPR014729">
    <property type="entry name" value="Rossmann-like_a/b/a_fold"/>
</dbReference>
<evidence type="ECO:0000259" key="2">
    <source>
        <dbReference type="Pfam" id="PF00582"/>
    </source>
</evidence>
<reference evidence="3 4" key="1">
    <citation type="submission" date="2022-03" db="EMBL/GenBank/DDBJ databases">
        <title>Draft genome sequence of Furfurilactobacillus curtus JCM 31185.</title>
        <authorList>
            <person name="Suzuki S."/>
            <person name="Endo A."/>
            <person name="Kajikawa A."/>
        </authorList>
    </citation>
    <scope>NUCLEOTIDE SEQUENCE [LARGE SCALE GENOMIC DNA]</scope>
    <source>
        <strain evidence="3 4">JCM 31185</strain>
    </source>
</reference>
<dbReference type="InterPro" id="IPR006015">
    <property type="entry name" value="Universal_stress_UspA"/>
</dbReference>
<proteinExistence type="inferred from homology"/>
<dbReference type="SUPFAM" id="SSF52402">
    <property type="entry name" value="Adenine nucleotide alpha hydrolases-like"/>
    <property type="match status" value="1"/>
</dbReference>
<dbReference type="PANTHER" id="PTHR46268">
    <property type="entry name" value="STRESS RESPONSE PROTEIN NHAX"/>
    <property type="match status" value="1"/>
</dbReference>
<dbReference type="PANTHER" id="PTHR46268:SF6">
    <property type="entry name" value="UNIVERSAL STRESS PROTEIN UP12"/>
    <property type="match status" value="1"/>
</dbReference>
<organism evidence="3 4">
    <name type="scientific">Furfurilactobacillus curtus</name>
    <dbReference type="NCBI Taxonomy" id="1746200"/>
    <lineage>
        <taxon>Bacteria</taxon>
        <taxon>Bacillati</taxon>
        <taxon>Bacillota</taxon>
        <taxon>Bacilli</taxon>
        <taxon>Lactobacillales</taxon>
        <taxon>Lactobacillaceae</taxon>
        <taxon>Furfurilactobacillus</taxon>
    </lineage>
</organism>
<dbReference type="InterPro" id="IPR006016">
    <property type="entry name" value="UspA"/>
</dbReference>
<sequence length="153" mass="16586">MTFKPQQILVPLDGSENSEQALAVAVDIAQQFDSRLHLIRVYNPAFASAAVDVSEAVKGFDNNMIMEGKRYLEAKVVQLSEKGVSNVENHLVQGNVKKTIAIDYPQAHQIDLIVIGATGLDTFSQAVLGSVTGYVVNRATANVMVVKKEPTTE</sequence>
<name>A0ABQ5JPH7_9LACO</name>
<protein>
    <submittedName>
        <fullName evidence="3">Universal stress protein</fullName>
    </submittedName>
</protein>